<comment type="caution">
    <text evidence="2">The sequence shown here is derived from an EMBL/GenBank/DDBJ whole genome shotgun (WGS) entry which is preliminary data.</text>
</comment>
<protein>
    <submittedName>
        <fullName evidence="2">8877_t:CDS:1</fullName>
    </submittedName>
</protein>
<organism evidence="2 3">
    <name type="scientific">Acaulospora morrowiae</name>
    <dbReference type="NCBI Taxonomy" id="94023"/>
    <lineage>
        <taxon>Eukaryota</taxon>
        <taxon>Fungi</taxon>
        <taxon>Fungi incertae sedis</taxon>
        <taxon>Mucoromycota</taxon>
        <taxon>Glomeromycotina</taxon>
        <taxon>Glomeromycetes</taxon>
        <taxon>Diversisporales</taxon>
        <taxon>Acaulosporaceae</taxon>
        <taxon>Acaulospora</taxon>
    </lineage>
</organism>
<accession>A0A9N9EE96</accession>
<keyword evidence="1" id="KW-1133">Transmembrane helix</keyword>
<keyword evidence="1" id="KW-0812">Transmembrane</keyword>
<keyword evidence="1" id="KW-0472">Membrane</keyword>
<evidence type="ECO:0000256" key="1">
    <source>
        <dbReference type="SAM" id="Phobius"/>
    </source>
</evidence>
<reference evidence="2" key="1">
    <citation type="submission" date="2021-06" db="EMBL/GenBank/DDBJ databases">
        <authorList>
            <person name="Kallberg Y."/>
            <person name="Tangrot J."/>
            <person name="Rosling A."/>
        </authorList>
    </citation>
    <scope>NUCLEOTIDE SEQUENCE</scope>
    <source>
        <strain evidence="2">CL551</strain>
    </source>
</reference>
<dbReference type="Proteomes" id="UP000789342">
    <property type="component" value="Unassembled WGS sequence"/>
</dbReference>
<keyword evidence="3" id="KW-1185">Reference proteome</keyword>
<feature type="transmembrane region" description="Helical" evidence="1">
    <location>
        <begin position="61"/>
        <end position="80"/>
    </location>
</feature>
<evidence type="ECO:0000313" key="3">
    <source>
        <dbReference type="Proteomes" id="UP000789342"/>
    </source>
</evidence>
<sequence length="224" mass="25645">MSSIFISFFFVKTLSGTERSINGTALYRASSNTQDEFREFIFKAYIESEESLIQEFEKETIVLMIAHITNYYFYFLFYIITKKGRSDTSNTTPVVADSYISDIDGGRESFMLSKRLYNGVNNHKNIESKVIVSYTNVHGRYNSIKTNLKKTIMSVVGKLKIGGSSMQHIIASEIEWNYAGNNSQSSNVSDQNSTNMQELESLEARYLQMNASPKKKRKISRCRD</sequence>
<gene>
    <name evidence="2" type="ORF">AMORRO_LOCUS10912</name>
</gene>
<name>A0A9N9EE96_9GLOM</name>
<evidence type="ECO:0000313" key="2">
    <source>
        <dbReference type="EMBL" id="CAG8673206.1"/>
    </source>
</evidence>
<dbReference type="EMBL" id="CAJVPV010012872">
    <property type="protein sequence ID" value="CAG8673206.1"/>
    <property type="molecule type" value="Genomic_DNA"/>
</dbReference>
<dbReference type="AlphaFoldDB" id="A0A9N9EE96"/>
<proteinExistence type="predicted"/>
<dbReference type="OrthoDB" id="2420521at2759"/>